<feature type="transmembrane region" description="Helical" evidence="8">
    <location>
        <begin position="31"/>
        <end position="49"/>
    </location>
</feature>
<dbReference type="EMBL" id="CM032190">
    <property type="protein sequence ID" value="KAG7086154.1"/>
    <property type="molecule type" value="Genomic_DNA"/>
</dbReference>
<proteinExistence type="inferred from homology"/>
<evidence type="ECO:0000256" key="4">
    <source>
        <dbReference type="ARBA" id="ARBA00022679"/>
    </source>
</evidence>
<evidence type="ECO:0000259" key="9">
    <source>
        <dbReference type="Pfam" id="PF13813"/>
    </source>
</evidence>
<keyword evidence="7 8" id="KW-0472">Membrane</keyword>
<evidence type="ECO:0000313" key="10">
    <source>
        <dbReference type="EMBL" id="KAG7086154.1"/>
    </source>
</evidence>
<feature type="transmembrane region" description="Helical" evidence="8">
    <location>
        <begin position="285"/>
        <end position="306"/>
    </location>
</feature>
<evidence type="ECO:0000256" key="1">
    <source>
        <dbReference type="ARBA" id="ARBA00004141"/>
    </source>
</evidence>
<name>A0A9P7RM89_9AGAR</name>
<feature type="domain" description="Wax synthase" evidence="9">
    <location>
        <begin position="231"/>
        <end position="313"/>
    </location>
</feature>
<feature type="transmembrane region" description="Helical" evidence="8">
    <location>
        <begin position="214"/>
        <end position="235"/>
    </location>
</feature>
<keyword evidence="11" id="KW-1185">Reference proteome</keyword>
<feature type="transmembrane region" description="Helical" evidence="8">
    <location>
        <begin position="326"/>
        <end position="344"/>
    </location>
</feature>
<dbReference type="OrthoDB" id="1077582at2759"/>
<reference evidence="10" key="1">
    <citation type="journal article" date="2021" name="Genome Biol. Evol.">
        <title>The assembled and annotated genome of the fairy-ring fungus Marasmius oreades.</title>
        <authorList>
            <person name="Hiltunen M."/>
            <person name="Ament-Velasquez S.L."/>
            <person name="Johannesson H."/>
        </authorList>
    </citation>
    <scope>NUCLEOTIDE SEQUENCE</scope>
    <source>
        <strain evidence="10">03SP1</strain>
    </source>
</reference>
<gene>
    <name evidence="10" type="ORF">E1B28_002114</name>
</gene>
<evidence type="ECO:0000256" key="6">
    <source>
        <dbReference type="ARBA" id="ARBA00022989"/>
    </source>
</evidence>
<dbReference type="GO" id="GO:0006629">
    <property type="term" value="P:lipid metabolic process"/>
    <property type="evidence" value="ECO:0007669"/>
    <property type="project" value="InterPro"/>
</dbReference>
<dbReference type="KEGG" id="more:E1B28_002114"/>
<organism evidence="10 11">
    <name type="scientific">Marasmius oreades</name>
    <name type="common">fairy-ring Marasmius</name>
    <dbReference type="NCBI Taxonomy" id="181124"/>
    <lineage>
        <taxon>Eukaryota</taxon>
        <taxon>Fungi</taxon>
        <taxon>Dikarya</taxon>
        <taxon>Basidiomycota</taxon>
        <taxon>Agaricomycotina</taxon>
        <taxon>Agaricomycetes</taxon>
        <taxon>Agaricomycetidae</taxon>
        <taxon>Agaricales</taxon>
        <taxon>Marasmiineae</taxon>
        <taxon>Marasmiaceae</taxon>
        <taxon>Marasmius</taxon>
    </lineage>
</organism>
<evidence type="ECO:0000256" key="5">
    <source>
        <dbReference type="ARBA" id="ARBA00022692"/>
    </source>
</evidence>
<keyword evidence="6 8" id="KW-1133">Transmembrane helix</keyword>
<dbReference type="Pfam" id="PF13813">
    <property type="entry name" value="MBOAT_2"/>
    <property type="match status" value="1"/>
</dbReference>
<evidence type="ECO:0000256" key="8">
    <source>
        <dbReference type="SAM" id="Phobius"/>
    </source>
</evidence>
<accession>A0A9P7RM89</accession>
<dbReference type="InterPro" id="IPR032805">
    <property type="entry name" value="Wax_synthase_dom"/>
</dbReference>
<dbReference type="AlphaFoldDB" id="A0A9P7RM89"/>
<dbReference type="PANTHER" id="PTHR31595:SF57">
    <property type="entry name" value="OS04G0481900 PROTEIN"/>
    <property type="match status" value="1"/>
</dbReference>
<comment type="similarity">
    <text evidence="3">Belongs to the wax synthase family.</text>
</comment>
<keyword evidence="5 8" id="KW-0812">Transmembrane</keyword>
<dbReference type="Proteomes" id="UP001049176">
    <property type="component" value="Chromosome 10"/>
</dbReference>
<protein>
    <recommendedName>
        <fullName evidence="9">Wax synthase domain-containing protein</fullName>
    </recommendedName>
</protein>
<comment type="caution">
    <text evidence="10">The sequence shown here is derived from an EMBL/GenBank/DDBJ whole genome shotgun (WGS) entry which is preliminary data.</text>
</comment>
<sequence>MHGLSMLPSTLLLTFLFEATFFFSLACRSQLVRHSCFLLLLWILYTTVLRKSSSPPANSDVGYAMLLLLQTWIASDVLVLTKDLHNTFRRLDKKGRIDTDISSAPFTERLVWGFSLVTNPRGIGWEHGSSPRLPYNQDRADNPRIQIDSRKHFLLHKNIALIISIGYFRLSSYITRSSVSSFLQIRIKDDFVWGFITSVVYVSRVVAYCNSLHLGLVIVMVGIGVWDYQQCPPLFGDWTEGYSLRNVWGRVWHQLLRRILKSHASFILSLFRISPNSTYRSSYYVIRSLTAILLSGLLHQTMASISPPRKAYNTVFSFLTGPDMQFFFSQALGVMLETVGMWMWRSLYSIAAKGRNEKEMGKDEVKCIRNRYWHYSRVIGYLWVVSWCSWTVQRHMNGVVGLGLMHDPDFDPRKFELNPPEMWKWLKN</sequence>
<feature type="transmembrane region" description="Helical" evidence="8">
    <location>
        <begin position="61"/>
        <end position="80"/>
    </location>
</feature>
<comment type="subcellular location">
    <subcellularLocation>
        <location evidence="1">Membrane</location>
        <topology evidence="1">Multi-pass membrane protein</topology>
    </subcellularLocation>
</comment>
<evidence type="ECO:0000256" key="3">
    <source>
        <dbReference type="ARBA" id="ARBA00007282"/>
    </source>
</evidence>
<dbReference type="GO" id="GO:0008374">
    <property type="term" value="F:O-acyltransferase activity"/>
    <property type="evidence" value="ECO:0007669"/>
    <property type="project" value="InterPro"/>
</dbReference>
<evidence type="ECO:0000256" key="7">
    <source>
        <dbReference type="ARBA" id="ARBA00023136"/>
    </source>
</evidence>
<evidence type="ECO:0000313" key="11">
    <source>
        <dbReference type="Proteomes" id="UP001049176"/>
    </source>
</evidence>
<feature type="transmembrane region" description="Helical" evidence="8">
    <location>
        <begin position="6"/>
        <end position="24"/>
    </location>
</feature>
<dbReference type="RefSeq" id="XP_043002625.1">
    <property type="nucleotide sequence ID" value="XM_043159027.1"/>
</dbReference>
<dbReference type="PANTHER" id="PTHR31595">
    <property type="entry name" value="LONG-CHAIN-ALCOHOL O-FATTY-ACYLTRANSFERASE 3-RELATED"/>
    <property type="match status" value="1"/>
</dbReference>
<dbReference type="GeneID" id="66071190"/>
<comment type="pathway">
    <text evidence="2">Secondary metabolite biosynthesis.</text>
</comment>
<keyword evidence="4" id="KW-0808">Transferase</keyword>
<evidence type="ECO:0000256" key="2">
    <source>
        <dbReference type="ARBA" id="ARBA00005179"/>
    </source>
</evidence>
<dbReference type="GO" id="GO:0016020">
    <property type="term" value="C:membrane"/>
    <property type="evidence" value="ECO:0007669"/>
    <property type="project" value="UniProtKB-SubCell"/>
</dbReference>
<feature type="transmembrane region" description="Helical" evidence="8">
    <location>
        <begin position="153"/>
        <end position="171"/>
    </location>
</feature>
<dbReference type="InterPro" id="IPR044851">
    <property type="entry name" value="Wax_synthase"/>
</dbReference>